<keyword evidence="3 5" id="KW-1133">Transmembrane helix</keyword>
<dbReference type="Proteomes" id="UP000315017">
    <property type="component" value="Chromosome"/>
</dbReference>
<feature type="transmembrane region" description="Helical" evidence="5">
    <location>
        <begin position="408"/>
        <end position="425"/>
    </location>
</feature>
<dbReference type="GO" id="GO:0033281">
    <property type="term" value="C:TAT protein transport complex"/>
    <property type="evidence" value="ECO:0007669"/>
    <property type="project" value="UniProtKB-UniRule"/>
</dbReference>
<keyword evidence="5" id="KW-0811">Translocation</keyword>
<evidence type="ECO:0000313" key="6">
    <source>
        <dbReference type="EMBL" id="QDU27722.1"/>
    </source>
</evidence>
<comment type="similarity">
    <text evidence="5">Belongs to the TatC family.</text>
</comment>
<keyword evidence="4 5" id="KW-0472">Membrane</keyword>
<feature type="transmembrane region" description="Helical" evidence="5">
    <location>
        <begin position="321"/>
        <end position="344"/>
    </location>
</feature>
<reference evidence="6 7" key="1">
    <citation type="submission" date="2019-02" db="EMBL/GenBank/DDBJ databases">
        <title>Deep-cultivation of Planctomycetes and their phenomic and genomic characterization uncovers novel biology.</title>
        <authorList>
            <person name="Wiegand S."/>
            <person name="Jogler M."/>
            <person name="Boedeker C."/>
            <person name="Pinto D."/>
            <person name="Vollmers J."/>
            <person name="Rivas-Marin E."/>
            <person name="Kohn T."/>
            <person name="Peeters S.H."/>
            <person name="Heuer A."/>
            <person name="Rast P."/>
            <person name="Oberbeckmann S."/>
            <person name="Bunk B."/>
            <person name="Jeske O."/>
            <person name="Meyerdierks A."/>
            <person name="Storesund J.E."/>
            <person name="Kallscheuer N."/>
            <person name="Luecker S."/>
            <person name="Lage O.M."/>
            <person name="Pohl T."/>
            <person name="Merkel B.J."/>
            <person name="Hornburger P."/>
            <person name="Mueller R.-W."/>
            <person name="Bruemmer F."/>
            <person name="Labrenz M."/>
            <person name="Spormann A.M."/>
            <person name="Op den Camp H."/>
            <person name="Overmann J."/>
            <person name="Amann R."/>
            <person name="Jetten M.S.M."/>
            <person name="Mascher T."/>
            <person name="Medema M.H."/>
            <person name="Devos D.P."/>
            <person name="Kaster A.-K."/>
            <person name="Ovreas L."/>
            <person name="Rohde M."/>
            <person name="Galperin M.Y."/>
            <person name="Jogler C."/>
        </authorList>
    </citation>
    <scope>NUCLEOTIDE SEQUENCE [LARGE SCALE GENOMIC DNA]</scope>
    <source>
        <strain evidence="6 7">ETA_A8</strain>
    </source>
</reference>
<keyword evidence="2 5" id="KW-0812">Transmembrane</keyword>
<protein>
    <recommendedName>
        <fullName evidence="5">Sec-independent protein translocase protein TatC</fullName>
    </recommendedName>
</protein>
<keyword evidence="5" id="KW-0653">Protein transport</keyword>
<feature type="transmembrane region" description="Helical" evidence="5">
    <location>
        <begin position="431"/>
        <end position="450"/>
    </location>
</feature>
<comment type="function">
    <text evidence="5">Part of the twin-arginine translocation (Tat) system that transports large folded proteins containing a characteristic twin-arginine motif in their signal peptide across membranes.</text>
</comment>
<evidence type="ECO:0000313" key="7">
    <source>
        <dbReference type="Proteomes" id="UP000315017"/>
    </source>
</evidence>
<dbReference type="PANTHER" id="PTHR30371">
    <property type="entry name" value="SEC-INDEPENDENT PROTEIN TRANSLOCASE PROTEIN TATC"/>
    <property type="match status" value="1"/>
</dbReference>
<organism evidence="6 7">
    <name type="scientific">Anatilimnocola aggregata</name>
    <dbReference type="NCBI Taxonomy" id="2528021"/>
    <lineage>
        <taxon>Bacteria</taxon>
        <taxon>Pseudomonadati</taxon>
        <taxon>Planctomycetota</taxon>
        <taxon>Planctomycetia</taxon>
        <taxon>Pirellulales</taxon>
        <taxon>Pirellulaceae</taxon>
        <taxon>Anatilimnocola</taxon>
    </lineage>
</organism>
<dbReference type="PANTHER" id="PTHR30371:SF0">
    <property type="entry name" value="SEC-INDEPENDENT PROTEIN TRANSLOCASE PROTEIN TATC, CHLOROPLASTIC-RELATED"/>
    <property type="match status" value="1"/>
</dbReference>
<feature type="transmembrane region" description="Helical" evidence="5">
    <location>
        <begin position="369"/>
        <end position="396"/>
    </location>
</feature>
<sequence>MAKQPQDDLFEGGTMSFGEHLEELRICLFRSLFGVIIGCLIGLYAAEYVVVFFQGPLERALKSHYLARAIEQVKDDFDGNPPVEFQETIIKDELIPEKVSVEPAQIASVMGLSFPDYLKDSRISSSTFVPADFKEAGSELAVAKLLAEQKASKTDSPARRLWQMMSAEQQAAITKLAEVRTSFTPAERQQLIMVLNELLAQKELHDSAEFAALAGASHEATSALREAVKKEENPETTRRLNKFLVAGALADHVRSPRVNLVTFYNWKPVKVRFQVLNAQEAFMIYLKAALLTGVVISSPWIFFQIWNFVATGLYPHEKNQVFLYLPISMLLFFAGASLAFGFVFEPVLNFLFQFNQGLNAEFDPRIGEWLSFVLILPLGFGISFQLPLVMLFVNRLGLVSVDVYMKQWRMAILIIFVVAMVLTPADPISMMLMAVPLCGLYVLGIGMCIWMPQSRSPFTTAYEPSA</sequence>
<dbReference type="GO" id="GO:0009977">
    <property type="term" value="F:proton motive force dependent protein transmembrane transporter activity"/>
    <property type="evidence" value="ECO:0007669"/>
    <property type="project" value="TreeGrafter"/>
</dbReference>
<dbReference type="KEGG" id="aagg:ETAA8_28120"/>
<feature type="transmembrane region" description="Helical" evidence="5">
    <location>
        <begin position="282"/>
        <end position="309"/>
    </location>
</feature>
<dbReference type="EMBL" id="CP036274">
    <property type="protein sequence ID" value="QDU27722.1"/>
    <property type="molecule type" value="Genomic_DNA"/>
</dbReference>
<evidence type="ECO:0000256" key="4">
    <source>
        <dbReference type="ARBA" id="ARBA00023136"/>
    </source>
</evidence>
<keyword evidence="7" id="KW-1185">Reference proteome</keyword>
<keyword evidence="5" id="KW-1003">Cell membrane</keyword>
<evidence type="ECO:0000256" key="5">
    <source>
        <dbReference type="HAMAP-Rule" id="MF_00902"/>
    </source>
</evidence>
<comment type="subunit">
    <text evidence="5">Forms a complex with TatA.</text>
</comment>
<dbReference type="HAMAP" id="MF_00902">
    <property type="entry name" value="TatC"/>
    <property type="match status" value="1"/>
</dbReference>
<dbReference type="GO" id="GO:0043953">
    <property type="term" value="P:protein transport by the Tat complex"/>
    <property type="evidence" value="ECO:0007669"/>
    <property type="project" value="UniProtKB-UniRule"/>
</dbReference>
<feature type="transmembrane region" description="Helical" evidence="5">
    <location>
        <begin position="32"/>
        <end position="53"/>
    </location>
</feature>
<proteinExistence type="inferred from homology"/>
<dbReference type="Pfam" id="PF00902">
    <property type="entry name" value="TatC"/>
    <property type="match status" value="1"/>
</dbReference>
<gene>
    <name evidence="6" type="primary">tatC2</name>
    <name evidence="5" type="synonym">tatC</name>
    <name evidence="6" type="ORF">ETAA8_28120</name>
</gene>
<evidence type="ECO:0000256" key="2">
    <source>
        <dbReference type="ARBA" id="ARBA00022692"/>
    </source>
</evidence>
<dbReference type="GO" id="GO:0065002">
    <property type="term" value="P:intracellular protein transmembrane transport"/>
    <property type="evidence" value="ECO:0007669"/>
    <property type="project" value="TreeGrafter"/>
</dbReference>
<dbReference type="InterPro" id="IPR002033">
    <property type="entry name" value="TatC"/>
</dbReference>
<dbReference type="NCBIfam" id="TIGR00945">
    <property type="entry name" value="tatC"/>
    <property type="match status" value="1"/>
</dbReference>
<accession>A0A517YC66</accession>
<comment type="subcellular location">
    <subcellularLocation>
        <location evidence="5">Cell membrane</location>
        <topology evidence="5">Multi-pass membrane protein</topology>
    </subcellularLocation>
    <subcellularLocation>
        <location evidence="1">Membrane</location>
        <topology evidence="1">Multi-pass membrane protein</topology>
    </subcellularLocation>
</comment>
<evidence type="ECO:0000256" key="3">
    <source>
        <dbReference type="ARBA" id="ARBA00022989"/>
    </source>
</evidence>
<keyword evidence="5" id="KW-0813">Transport</keyword>
<evidence type="ECO:0000256" key="1">
    <source>
        <dbReference type="ARBA" id="ARBA00004141"/>
    </source>
</evidence>
<name>A0A517YC66_9BACT</name>
<dbReference type="AlphaFoldDB" id="A0A517YC66"/>